<evidence type="ECO:0000313" key="17">
    <source>
        <dbReference type="EMBL" id="RVT93455.1"/>
    </source>
</evidence>
<evidence type="ECO:0000256" key="14">
    <source>
        <dbReference type="RuleBase" id="RU003357"/>
    </source>
</evidence>
<dbReference type="GO" id="GO:0006826">
    <property type="term" value="P:iron ion transport"/>
    <property type="evidence" value="ECO:0007669"/>
    <property type="project" value="UniProtKB-KW"/>
</dbReference>
<keyword evidence="4" id="KW-0410">Iron transport</keyword>
<dbReference type="InterPro" id="IPR012910">
    <property type="entry name" value="Plug_dom"/>
</dbReference>
<keyword evidence="6 15" id="KW-0732">Signal</keyword>
<evidence type="ECO:0000256" key="2">
    <source>
        <dbReference type="ARBA" id="ARBA00022448"/>
    </source>
</evidence>
<evidence type="ECO:0000259" key="16">
    <source>
        <dbReference type="SMART" id="SM00965"/>
    </source>
</evidence>
<keyword evidence="18" id="KW-1185">Reference proteome</keyword>
<evidence type="ECO:0000256" key="4">
    <source>
        <dbReference type="ARBA" id="ARBA00022496"/>
    </source>
</evidence>
<dbReference type="InterPro" id="IPR039426">
    <property type="entry name" value="TonB-dep_rcpt-like"/>
</dbReference>
<evidence type="ECO:0000256" key="8">
    <source>
        <dbReference type="ARBA" id="ARBA00023065"/>
    </source>
</evidence>
<evidence type="ECO:0000256" key="1">
    <source>
        <dbReference type="ARBA" id="ARBA00004571"/>
    </source>
</evidence>
<evidence type="ECO:0000256" key="9">
    <source>
        <dbReference type="ARBA" id="ARBA00023077"/>
    </source>
</evidence>
<feature type="domain" description="Secretin/TonB short N-terminal" evidence="16">
    <location>
        <begin position="57"/>
        <end position="108"/>
    </location>
</feature>
<dbReference type="Proteomes" id="UP000282971">
    <property type="component" value="Unassembled WGS sequence"/>
</dbReference>
<feature type="signal peptide" evidence="15">
    <location>
        <begin position="1"/>
        <end position="30"/>
    </location>
</feature>
<comment type="similarity">
    <text evidence="12 14">Belongs to the TonB-dependent receptor family.</text>
</comment>
<dbReference type="PROSITE" id="PS01156">
    <property type="entry name" value="TONB_DEPENDENT_REC_2"/>
    <property type="match status" value="1"/>
</dbReference>
<keyword evidence="11 12" id="KW-0998">Cell outer membrane</keyword>
<evidence type="ECO:0000256" key="12">
    <source>
        <dbReference type="PROSITE-ProRule" id="PRU01360"/>
    </source>
</evidence>
<evidence type="ECO:0000313" key="18">
    <source>
        <dbReference type="Proteomes" id="UP000282971"/>
    </source>
</evidence>
<name>A0A437M7E5_9SPHN</name>
<comment type="subcellular location">
    <subcellularLocation>
        <location evidence="1 12">Cell outer membrane</location>
        <topology evidence="1 12">Multi-pass membrane protein</topology>
    </subcellularLocation>
</comment>
<feature type="short sequence motif" description="TonB C-terminal box" evidence="13">
    <location>
        <begin position="786"/>
        <end position="803"/>
    </location>
</feature>
<proteinExistence type="inferred from homology"/>
<keyword evidence="5 12" id="KW-0812">Transmembrane</keyword>
<dbReference type="PROSITE" id="PS52016">
    <property type="entry name" value="TONB_DEPENDENT_REC_3"/>
    <property type="match status" value="1"/>
</dbReference>
<gene>
    <name evidence="17" type="ORF">EOD43_06150</name>
</gene>
<sequence>MPFGRFRHAFRVGVSATALAVFSQAVPAWAQEQTFTFDIPAQDLGSALRAFARASRQQVAFDDKAVQGQRAPALRGNHTAQQGLDLLLNGSGLFARRGRSGLFIVRPTGQGSAALSDTNLSDADGDRQGSDIVVTAQRRDEQLQKVPVAVTVLSTADLENQRVNTIQDVARVTPGLTMAAFSYQAPNISVRGANNSFSQIGVDRPVAIMLDDVFISRPSGAVFNLYDLASVQVLRGPQGTLFGRNVTGGAIVLTTRKPSFTKPEYSASVGYANYNQIEANGLVSVPVSDDVAVKVVASHMSHGGYGYDQVSQRKQDDLDSTSFRGQLRARSGDFETLFIADYARDDNNGRTLSSLAAGSTGNPRISVLGVDQRFRRRTGGISNTTTWTIPDDMGVVTATTAYRELKSRERLSTAGASFRFLTAGSQGINDDTAHVKDFSEEVRYTSPKWTWGDFIAGVYYLHNDAEQVLRVTSLAARTGIVSGNTTANQATTVNSISGYVDGNINLPGNFKLTLGGRYTHDVKKASVDFINALAPARNFSTGKLSRTFNQFTPRAVLSWNVDENTLVYANYSRGFTSGGFATTNTTLAAVAQGFQPEKVTNYEAGLKSAFFDRRVTLNVAAFKMDFKNKQEFVFNSLTGIGNITNAAQAKSKGVEVELGLHPINGLDINLNYGALRSRYQEFVVPGLLNYTGNSLAYSPRNKASATVHYEHLIEGFGYVSTNASYMWTGTYTISASTTQLAVQSFDLTNAGLAYETPDRRYRLAFWVKNLFDKDYELNATTTGTLAQWYGPPRTYGATASVKF</sequence>
<dbReference type="PANTHER" id="PTHR32552">
    <property type="entry name" value="FERRICHROME IRON RECEPTOR-RELATED"/>
    <property type="match status" value="1"/>
</dbReference>
<dbReference type="EMBL" id="SACN01000001">
    <property type="protein sequence ID" value="RVT93455.1"/>
    <property type="molecule type" value="Genomic_DNA"/>
</dbReference>
<keyword evidence="7" id="KW-0408">Iron</keyword>
<keyword evidence="8" id="KW-0406">Ion transport</keyword>
<keyword evidence="2 12" id="KW-0813">Transport</keyword>
<dbReference type="Pfam" id="PF00593">
    <property type="entry name" value="TonB_dep_Rec_b-barrel"/>
    <property type="match status" value="1"/>
</dbReference>
<evidence type="ECO:0000256" key="7">
    <source>
        <dbReference type="ARBA" id="ARBA00023004"/>
    </source>
</evidence>
<evidence type="ECO:0000256" key="11">
    <source>
        <dbReference type="ARBA" id="ARBA00023237"/>
    </source>
</evidence>
<dbReference type="CDD" id="cd01347">
    <property type="entry name" value="ligand_gated_channel"/>
    <property type="match status" value="1"/>
</dbReference>
<dbReference type="OrthoDB" id="7455607at2"/>
<dbReference type="AlphaFoldDB" id="A0A437M7E5"/>
<comment type="caution">
    <text evidence="17">The sequence shown here is derived from an EMBL/GenBank/DDBJ whole genome shotgun (WGS) entry which is preliminary data.</text>
</comment>
<dbReference type="Pfam" id="PF07660">
    <property type="entry name" value="STN"/>
    <property type="match status" value="1"/>
</dbReference>
<dbReference type="SUPFAM" id="SSF56935">
    <property type="entry name" value="Porins"/>
    <property type="match status" value="1"/>
</dbReference>
<dbReference type="Gene3D" id="3.55.50.30">
    <property type="match status" value="1"/>
</dbReference>
<evidence type="ECO:0000256" key="10">
    <source>
        <dbReference type="ARBA" id="ARBA00023136"/>
    </source>
</evidence>
<evidence type="ECO:0000256" key="3">
    <source>
        <dbReference type="ARBA" id="ARBA00022452"/>
    </source>
</evidence>
<dbReference type="InterPro" id="IPR000531">
    <property type="entry name" value="Beta-barrel_TonB"/>
</dbReference>
<keyword evidence="10 12" id="KW-0472">Membrane</keyword>
<dbReference type="Gene3D" id="2.40.170.20">
    <property type="entry name" value="TonB-dependent receptor, beta-barrel domain"/>
    <property type="match status" value="1"/>
</dbReference>
<dbReference type="InterPro" id="IPR011662">
    <property type="entry name" value="Secretin/TonB_short_N"/>
</dbReference>
<reference evidence="17 18" key="1">
    <citation type="submission" date="2019-01" db="EMBL/GenBank/DDBJ databases">
        <authorList>
            <person name="Chen W.-M."/>
        </authorList>
    </citation>
    <scope>NUCLEOTIDE SEQUENCE [LARGE SCALE GENOMIC DNA]</scope>
    <source>
        <strain evidence="17 18">CCP-7</strain>
    </source>
</reference>
<evidence type="ECO:0000256" key="13">
    <source>
        <dbReference type="PROSITE-ProRule" id="PRU10144"/>
    </source>
</evidence>
<evidence type="ECO:0000256" key="15">
    <source>
        <dbReference type="SAM" id="SignalP"/>
    </source>
</evidence>
<dbReference type="Pfam" id="PF07715">
    <property type="entry name" value="Plug"/>
    <property type="match status" value="1"/>
</dbReference>
<dbReference type="GO" id="GO:0009279">
    <property type="term" value="C:cell outer membrane"/>
    <property type="evidence" value="ECO:0007669"/>
    <property type="project" value="UniProtKB-SubCell"/>
</dbReference>
<keyword evidence="9 14" id="KW-0798">TonB box</keyword>
<keyword evidence="3 12" id="KW-1134">Transmembrane beta strand</keyword>
<dbReference type="SMART" id="SM00965">
    <property type="entry name" value="STN"/>
    <property type="match status" value="1"/>
</dbReference>
<accession>A0A437M7E5</accession>
<dbReference type="PANTHER" id="PTHR32552:SF81">
    <property type="entry name" value="TONB-DEPENDENT OUTER MEMBRANE RECEPTOR"/>
    <property type="match status" value="1"/>
</dbReference>
<organism evidence="17 18">
    <name type="scientific">Sphingomonas crocodyli</name>
    <dbReference type="NCBI Taxonomy" id="1979270"/>
    <lineage>
        <taxon>Bacteria</taxon>
        <taxon>Pseudomonadati</taxon>
        <taxon>Pseudomonadota</taxon>
        <taxon>Alphaproteobacteria</taxon>
        <taxon>Sphingomonadales</taxon>
        <taxon>Sphingomonadaceae</taxon>
        <taxon>Sphingomonas</taxon>
    </lineage>
</organism>
<dbReference type="InterPro" id="IPR010917">
    <property type="entry name" value="TonB_rcpt_CS"/>
</dbReference>
<dbReference type="InterPro" id="IPR036942">
    <property type="entry name" value="Beta-barrel_TonB_sf"/>
</dbReference>
<keyword evidence="17" id="KW-0675">Receptor</keyword>
<feature type="chain" id="PRO_5019567647" evidence="15">
    <location>
        <begin position="31"/>
        <end position="803"/>
    </location>
</feature>
<protein>
    <submittedName>
        <fullName evidence="17">TonB-dependent receptor</fullName>
    </submittedName>
</protein>
<evidence type="ECO:0000256" key="5">
    <source>
        <dbReference type="ARBA" id="ARBA00022692"/>
    </source>
</evidence>
<evidence type="ECO:0000256" key="6">
    <source>
        <dbReference type="ARBA" id="ARBA00022729"/>
    </source>
</evidence>
<dbReference type="RefSeq" id="WP_127742081.1">
    <property type="nucleotide sequence ID" value="NZ_SACN01000001.1"/>
</dbReference>